<evidence type="ECO:0000256" key="2">
    <source>
        <dbReference type="ARBA" id="ARBA00022512"/>
    </source>
</evidence>
<dbReference type="CDD" id="cd00063">
    <property type="entry name" value="FN3"/>
    <property type="match status" value="1"/>
</dbReference>
<keyword evidence="5" id="KW-0325">Glycoprotein</keyword>
<dbReference type="InterPro" id="IPR036116">
    <property type="entry name" value="FN3_sf"/>
</dbReference>
<reference evidence="7" key="1">
    <citation type="submission" date="2004-05" db="EMBL/GenBank/DDBJ databases">
        <authorList>
            <person name="Stapleton M."/>
            <person name="Carlson J."/>
            <person name="Chavez C."/>
            <person name="Frise E."/>
            <person name="George R."/>
            <person name="Pacleb J."/>
            <person name="Park S."/>
            <person name="Wan K."/>
            <person name="Yu C."/>
            <person name="Rubin G.M."/>
            <person name="Celniker S."/>
        </authorList>
    </citation>
    <scope>NUCLEOTIDE SEQUENCE</scope>
    <source>
        <strain evidence="7">Berkeley</strain>
    </source>
</reference>
<evidence type="ECO:0000313" key="7">
    <source>
        <dbReference type="EMBL" id="AAT27281.1"/>
    </source>
</evidence>
<evidence type="ECO:0000256" key="5">
    <source>
        <dbReference type="ARBA" id="ARBA00023180"/>
    </source>
</evidence>
<feature type="domain" description="Fibronectin type-III" evidence="6">
    <location>
        <begin position="96"/>
        <end position="207"/>
    </location>
</feature>
<accession>Q6IDE8</accession>
<dbReference type="InterPro" id="IPR051648">
    <property type="entry name" value="CWI-Assembly_Regulator"/>
</dbReference>
<keyword evidence="4" id="KW-0732">Signal</keyword>
<dbReference type="OrthoDB" id="6612654at2759"/>
<dbReference type="InterPro" id="IPR013783">
    <property type="entry name" value="Ig-like_fold"/>
</dbReference>
<keyword evidence="2" id="KW-0134">Cell wall</keyword>
<evidence type="ECO:0000259" key="6">
    <source>
        <dbReference type="PROSITE" id="PS50853"/>
    </source>
</evidence>
<dbReference type="VEuPathDB" id="VectorBase:FBgn0038279"/>
<dbReference type="Pfam" id="PF01030">
    <property type="entry name" value="Recep_L_domain"/>
    <property type="match status" value="1"/>
</dbReference>
<dbReference type="PANTHER" id="PTHR31018">
    <property type="entry name" value="SPORULATION-SPECIFIC PROTEIN-RELATED"/>
    <property type="match status" value="1"/>
</dbReference>
<dbReference type="Gene3D" id="3.80.20.20">
    <property type="entry name" value="Receptor L-domain"/>
    <property type="match status" value="1"/>
</dbReference>
<dbReference type="PANTHER" id="PTHR31018:SF3">
    <property type="entry name" value="RECEPTOR PROTEIN-TYROSINE KINASE"/>
    <property type="match status" value="1"/>
</dbReference>
<dbReference type="InterPro" id="IPR003961">
    <property type="entry name" value="FN3_dom"/>
</dbReference>
<evidence type="ECO:0000256" key="3">
    <source>
        <dbReference type="ARBA" id="ARBA00022525"/>
    </source>
</evidence>
<dbReference type="ExpressionAtlas" id="Q6IDE8">
    <property type="expression patterns" value="baseline and differential"/>
</dbReference>
<dbReference type="EMBL" id="BT014657">
    <property type="protein sequence ID" value="AAT27281.1"/>
    <property type="molecule type" value="mRNA"/>
</dbReference>
<keyword evidence="3" id="KW-0964">Secreted</keyword>
<dbReference type="SUPFAM" id="SSF52058">
    <property type="entry name" value="L domain-like"/>
    <property type="match status" value="1"/>
</dbReference>
<protein>
    <submittedName>
        <fullName evidence="7">LD13721p</fullName>
    </submittedName>
</protein>
<comment type="subcellular location">
    <subcellularLocation>
        <location evidence="1">Secreted</location>
        <location evidence="1">Cell wall</location>
    </subcellularLocation>
</comment>
<dbReference type="HOGENOM" id="CLU_328251_0_0_1"/>
<sequence>MSLTFLQNLDAIRGDKLVENKYALYVVNNYHLEHIWPPNHLVIIQRGTLFFHLNPRLCYEKIHQLQGSLKSGENISVADVSPNSNGERVICGDAVRSLNPKVEDLNSTAVRIILDYMDWEGMETLIGYSYHYKEAPVQNVTMYDGRHGCGHDNWLMDVVPNQSRRHVISGLKPYTQYAYFVKTLTRTEYHIQIDAYSKIGYFQTLPDRPSPVLRIYGSSEISSQILLHWWPPRRPNGVIKNYFVTAEKYNATKEAKDKNYVNVELENAKDIDCECAGVLPYYSGPQPDDEDYYNKEQITYEDALPNLIYVSRNHDYRRKEFEKVINYEHLLSIKKDEEPTRPPTTTPAPTNATLAKERLAAINYENYRLNSEKKQRDLQDLDQHKYTIRHALPKCQNSHASVVQQVEEKCVAEEPLSGYELPGTQHFYCLSQLEPETHYRITIRACVEGVVNGCSTPAEAVIKTASIQLERFIKGV</sequence>
<proteinExistence type="evidence at transcript level"/>
<organism evidence="7">
    <name type="scientific">Drosophila melanogaster</name>
    <name type="common">Fruit fly</name>
    <dbReference type="NCBI Taxonomy" id="7227"/>
    <lineage>
        <taxon>Eukaryota</taxon>
        <taxon>Metazoa</taxon>
        <taxon>Ecdysozoa</taxon>
        <taxon>Arthropoda</taxon>
        <taxon>Hexapoda</taxon>
        <taxon>Insecta</taxon>
        <taxon>Pterygota</taxon>
        <taxon>Neoptera</taxon>
        <taxon>Endopterygota</taxon>
        <taxon>Diptera</taxon>
        <taxon>Brachycera</taxon>
        <taxon>Muscomorpha</taxon>
        <taxon>Ephydroidea</taxon>
        <taxon>Drosophilidae</taxon>
        <taxon>Drosophila</taxon>
        <taxon>Sophophora</taxon>
    </lineage>
</organism>
<dbReference type="InterPro" id="IPR036941">
    <property type="entry name" value="Rcpt_L-dom_sf"/>
</dbReference>
<dbReference type="Bgee" id="FBgn0038279">
    <property type="expression patterns" value="Expressed in subperineurial glial cell (Drosophila) in insect head and 23 other cell types or tissues"/>
</dbReference>
<dbReference type="AlphaFoldDB" id="Q6IDE8"/>
<evidence type="ECO:0000256" key="1">
    <source>
        <dbReference type="ARBA" id="ARBA00004191"/>
    </source>
</evidence>
<dbReference type="InterPro" id="IPR000494">
    <property type="entry name" value="Rcpt_L-dom"/>
</dbReference>
<dbReference type="Gene3D" id="2.60.40.10">
    <property type="entry name" value="Immunoglobulins"/>
    <property type="match status" value="2"/>
</dbReference>
<evidence type="ECO:0000256" key="4">
    <source>
        <dbReference type="ARBA" id="ARBA00022729"/>
    </source>
</evidence>
<dbReference type="SUPFAM" id="SSF49265">
    <property type="entry name" value="Fibronectin type III"/>
    <property type="match status" value="1"/>
</dbReference>
<dbReference type="FunFam" id="2.60.40.10:FF:002987">
    <property type="entry name" value="GG16886"/>
    <property type="match status" value="1"/>
</dbReference>
<dbReference type="PROSITE" id="PS50853">
    <property type="entry name" value="FN3"/>
    <property type="match status" value="1"/>
</dbReference>
<name>Q6IDE8_DROME</name>